<dbReference type="RefSeq" id="WP_153571496.1">
    <property type="nucleotide sequence ID" value="NZ_CP045725.1"/>
</dbReference>
<dbReference type="Gene3D" id="3.40.50.300">
    <property type="entry name" value="P-loop containing nucleotide triphosphate hydrolases"/>
    <property type="match status" value="1"/>
</dbReference>
<accession>A0A5Q2F813</accession>
<evidence type="ECO:0000313" key="2">
    <source>
        <dbReference type="Proteomes" id="UP000386847"/>
    </source>
</evidence>
<name>A0A5Q2F813_9ACTN</name>
<reference evidence="1 2" key="1">
    <citation type="submission" date="2019-10" db="EMBL/GenBank/DDBJ databases">
        <title>Genomic analysis of Raineyella sp. CBA3103.</title>
        <authorList>
            <person name="Roh S.W."/>
        </authorList>
    </citation>
    <scope>NUCLEOTIDE SEQUENCE [LARGE SCALE GENOMIC DNA]</scope>
    <source>
        <strain evidence="1 2">CBA3103</strain>
    </source>
</reference>
<gene>
    <name evidence="1" type="ORF">Rai3103_04005</name>
</gene>
<sequence>MATALNGDLPGAATVRDIDLELTSGLVTVVTAAEERTRRNLLRLIASSCSLTSGHLVYRGPEGETDLAVACARDVVAVRRRRIVCSILLRAAHPALSCAHAVAEIAHCTVDAAAAELAALGHGHAVDLKAGDTRGSDRSVLAIAATLLHPAPIVLVDLTNHTTVEVRERVTARARRGGAVLAVTDALLDGLPAGARTRLLTAEGRLL</sequence>
<dbReference type="AlphaFoldDB" id="A0A5Q2F813"/>
<protein>
    <recommendedName>
        <fullName evidence="3">ABC transporter</fullName>
    </recommendedName>
</protein>
<dbReference type="InterPro" id="IPR027417">
    <property type="entry name" value="P-loop_NTPase"/>
</dbReference>
<evidence type="ECO:0000313" key="1">
    <source>
        <dbReference type="EMBL" id="QGF22969.1"/>
    </source>
</evidence>
<proteinExistence type="predicted"/>
<evidence type="ECO:0008006" key="3">
    <source>
        <dbReference type="Google" id="ProtNLM"/>
    </source>
</evidence>
<dbReference type="Proteomes" id="UP000386847">
    <property type="component" value="Chromosome"/>
</dbReference>
<organism evidence="1 2">
    <name type="scientific">Raineyella fluvialis</name>
    <dbReference type="NCBI Taxonomy" id="2662261"/>
    <lineage>
        <taxon>Bacteria</taxon>
        <taxon>Bacillati</taxon>
        <taxon>Actinomycetota</taxon>
        <taxon>Actinomycetes</taxon>
        <taxon>Propionibacteriales</taxon>
        <taxon>Propionibacteriaceae</taxon>
        <taxon>Raineyella</taxon>
    </lineage>
</organism>
<keyword evidence="2" id="KW-1185">Reference proteome</keyword>
<dbReference type="EMBL" id="CP045725">
    <property type="protein sequence ID" value="QGF22969.1"/>
    <property type="molecule type" value="Genomic_DNA"/>
</dbReference>
<dbReference type="KEGG" id="rain:Rai3103_04005"/>